<keyword evidence="4" id="KW-0963">Cytoplasm</keyword>
<keyword evidence="8" id="KW-0648">Protein biosynthesis</keyword>
<dbReference type="InParanoid" id="B0DXX8"/>
<evidence type="ECO:0000313" key="15">
    <source>
        <dbReference type="Proteomes" id="UP000001194"/>
    </source>
</evidence>
<dbReference type="CDD" id="cd00776">
    <property type="entry name" value="AsxRS_core"/>
    <property type="match status" value="1"/>
</dbReference>
<dbReference type="GeneID" id="6084423"/>
<dbReference type="NCBIfam" id="TIGR00457">
    <property type="entry name" value="asnS"/>
    <property type="match status" value="1"/>
</dbReference>
<dbReference type="Pfam" id="PF00152">
    <property type="entry name" value="tRNA-synt_2"/>
    <property type="match status" value="1"/>
</dbReference>
<dbReference type="Pfam" id="PF20917">
    <property type="entry name" value="AsnRS_N"/>
    <property type="match status" value="1"/>
</dbReference>
<dbReference type="CDD" id="cd04323">
    <property type="entry name" value="AsnRS_cyto_like_N"/>
    <property type="match status" value="1"/>
</dbReference>
<dbReference type="PANTHER" id="PTHR22594">
    <property type="entry name" value="ASPARTYL/LYSYL-TRNA SYNTHETASE"/>
    <property type="match status" value="1"/>
</dbReference>
<evidence type="ECO:0000256" key="2">
    <source>
        <dbReference type="ARBA" id="ARBA00008226"/>
    </source>
</evidence>
<dbReference type="SUPFAM" id="SSF50249">
    <property type="entry name" value="Nucleic acid-binding proteins"/>
    <property type="match status" value="1"/>
</dbReference>
<evidence type="ECO:0000256" key="1">
    <source>
        <dbReference type="ARBA" id="ARBA00004496"/>
    </source>
</evidence>
<evidence type="ECO:0000256" key="6">
    <source>
        <dbReference type="ARBA" id="ARBA00022741"/>
    </source>
</evidence>
<dbReference type="Proteomes" id="UP000001194">
    <property type="component" value="Unassembled WGS sequence"/>
</dbReference>
<dbReference type="PROSITE" id="PS50862">
    <property type="entry name" value="AA_TRNA_LIGASE_II"/>
    <property type="match status" value="1"/>
</dbReference>
<dbReference type="SUPFAM" id="SSF55681">
    <property type="entry name" value="Class II aaRS and biotin synthetases"/>
    <property type="match status" value="1"/>
</dbReference>
<evidence type="ECO:0000256" key="5">
    <source>
        <dbReference type="ARBA" id="ARBA00022598"/>
    </source>
</evidence>
<dbReference type="Gene3D" id="2.40.50.140">
    <property type="entry name" value="Nucleic acid-binding proteins"/>
    <property type="match status" value="1"/>
</dbReference>
<dbReference type="PRINTS" id="PR01042">
    <property type="entry name" value="TRNASYNTHASP"/>
</dbReference>
<dbReference type="InterPro" id="IPR004364">
    <property type="entry name" value="Aa-tRNA-synt_II"/>
</dbReference>
<keyword evidence="6" id="KW-0547">Nucleotide-binding</keyword>
<dbReference type="GO" id="GO:0005737">
    <property type="term" value="C:cytoplasm"/>
    <property type="evidence" value="ECO:0007669"/>
    <property type="project" value="UniProtKB-SubCell"/>
</dbReference>
<dbReference type="Pfam" id="PF01336">
    <property type="entry name" value="tRNA_anti-codon"/>
    <property type="match status" value="1"/>
</dbReference>
<evidence type="ECO:0000256" key="7">
    <source>
        <dbReference type="ARBA" id="ARBA00022840"/>
    </source>
</evidence>
<dbReference type="AlphaFoldDB" id="B0DXX8"/>
<dbReference type="InterPro" id="IPR006195">
    <property type="entry name" value="aa-tRNA-synth_II"/>
</dbReference>
<accession>B0DXX8</accession>
<dbReference type="Gene3D" id="3.30.930.10">
    <property type="entry name" value="Bira Bifunctional Protein, Domain 2"/>
    <property type="match status" value="1"/>
</dbReference>
<dbReference type="InterPro" id="IPR002312">
    <property type="entry name" value="Asp/Asn-tRNA-synth_IIb"/>
</dbReference>
<dbReference type="InterPro" id="IPR004522">
    <property type="entry name" value="Asn-tRNA-ligase"/>
</dbReference>
<keyword evidence="5" id="KW-0436">Ligase</keyword>
<dbReference type="Gene3D" id="3.30.1910.20">
    <property type="entry name" value="asparaginyl-tRNA synthetase, N-terminal domain"/>
    <property type="match status" value="1"/>
</dbReference>
<keyword evidence="9" id="KW-0030">Aminoacyl-tRNA synthetase</keyword>
<evidence type="ECO:0000256" key="10">
    <source>
        <dbReference type="ARBA" id="ARBA00029886"/>
    </source>
</evidence>
<dbReference type="EMBL" id="DS547148">
    <property type="protein sequence ID" value="EDR00541.1"/>
    <property type="molecule type" value="Genomic_DNA"/>
</dbReference>
<protein>
    <recommendedName>
        <fullName evidence="3">asparagine--tRNA ligase</fullName>
        <ecNumber evidence="3">6.1.1.22</ecNumber>
    </recommendedName>
    <alternativeName>
        <fullName evidence="10">Asparaginyl-tRNA synthetase</fullName>
    </alternativeName>
</protein>
<gene>
    <name evidence="14" type="ORF">LACBIDRAFT_255256</name>
</gene>
<proteinExistence type="inferred from homology"/>
<dbReference type="OrthoDB" id="1931232at2759"/>
<dbReference type="InterPro" id="IPR045864">
    <property type="entry name" value="aa-tRNA-synth_II/BPL/LPL"/>
</dbReference>
<dbReference type="FunCoup" id="B0DXX8">
    <property type="interactions" value="502"/>
</dbReference>
<feature type="region of interest" description="Disordered" evidence="12">
    <location>
        <begin position="54"/>
        <end position="76"/>
    </location>
</feature>
<dbReference type="KEGG" id="lbc:LACBIDRAFT_255256"/>
<comment type="catalytic activity">
    <reaction evidence="11">
        <text>tRNA(Asn) + L-asparagine + ATP = L-asparaginyl-tRNA(Asn) + AMP + diphosphate + H(+)</text>
        <dbReference type="Rhea" id="RHEA:11180"/>
        <dbReference type="Rhea" id="RHEA-COMP:9659"/>
        <dbReference type="Rhea" id="RHEA-COMP:9674"/>
        <dbReference type="ChEBI" id="CHEBI:15378"/>
        <dbReference type="ChEBI" id="CHEBI:30616"/>
        <dbReference type="ChEBI" id="CHEBI:33019"/>
        <dbReference type="ChEBI" id="CHEBI:58048"/>
        <dbReference type="ChEBI" id="CHEBI:78442"/>
        <dbReference type="ChEBI" id="CHEBI:78515"/>
        <dbReference type="ChEBI" id="CHEBI:456215"/>
        <dbReference type="EC" id="6.1.1.22"/>
    </reaction>
</comment>
<dbReference type="EC" id="6.1.1.22" evidence="3"/>
<dbReference type="InterPro" id="IPR004365">
    <property type="entry name" value="NA-bd_OB_tRNA"/>
</dbReference>
<organism evidence="15">
    <name type="scientific">Laccaria bicolor (strain S238N-H82 / ATCC MYA-4686)</name>
    <name type="common">Bicoloured deceiver</name>
    <name type="synonym">Laccaria laccata var. bicolor</name>
    <dbReference type="NCBI Taxonomy" id="486041"/>
    <lineage>
        <taxon>Eukaryota</taxon>
        <taxon>Fungi</taxon>
        <taxon>Dikarya</taxon>
        <taxon>Basidiomycota</taxon>
        <taxon>Agaricomycotina</taxon>
        <taxon>Agaricomycetes</taxon>
        <taxon>Agaricomycetidae</taxon>
        <taxon>Agaricales</taxon>
        <taxon>Agaricineae</taxon>
        <taxon>Hydnangiaceae</taxon>
        <taxon>Laccaria</taxon>
    </lineage>
</organism>
<dbReference type="InterPro" id="IPR012340">
    <property type="entry name" value="NA-bd_OB-fold"/>
</dbReference>
<name>B0DXX8_LACBS</name>
<feature type="compositionally biased region" description="Basic and acidic residues" evidence="12">
    <location>
        <begin position="66"/>
        <end position="76"/>
    </location>
</feature>
<dbReference type="InterPro" id="IPR048952">
    <property type="entry name" value="AsnRS_N"/>
</dbReference>
<evidence type="ECO:0000256" key="8">
    <source>
        <dbReference type="ARBA" id="ARBA00022917"/>
    </source>
</evidence>
<evidence type="ECO:0000256" key="3">
    <source>
        <dbReference type="ARBA" id="ARBA00012816"/>
    </source>
</evidence>
<dbReference type="RefSeq" id="XP_001888768.1">
    <property type="nucleotide sequence ID" value="XM_001888733.1"/>
</dbReference>
<dbReference type="GO" id="GO:0006421">
    <property type="term" value="P:asparaginyl-tRNA aminoacylation"/>
    <property type="evidence" value="ECO:0007669"/>
    <property type="project" value="InterPro"/>
</dbReference>
<dbReference type="GO" id="GO:0004816">
    <property type="term" value="F:asparagine-tRNA ligase activity"/>
    <property type="evidence" value="ECO:0007669"/>
    <property type="project" value="UniProtKB-EC"/>
</dbReference>
<evidence type="ECO:0000259" key="13">
    <source>
        <dbReference type="PROSITE" id="PS50862"/>
    </source>
</evidence>
<evidence type="ECO:0000256" key="9">
    <source>
        <dbReference type="ARBA" id="ARBA00023146"/>
    </source>
</evidence>
<sequence length="560" mass="62420">MAPIYIDEAVGSDTTGNGTIEAPYQSLGVALFNHPTTTTPASFLIRKDAAGTYEEPTQSSLKKAKKTADGLEKKKKKAEELAEREAKEKGDEKERREKVLVESRKIVLEEDGTLPKPTKIGYLESLRSKRVRVFGWVHRLRQQKDIIFIVVRDGTGYLQTVLSGRVAQTYEALTLTLESSVEVVGTLQTVPEGKTAPGGHELVVDYWRVVGPAPGAEDAFTNRLNEKSDPSIQADLRHLVLRGETASSVLRLRAALLIAFRDSLTAQSLIEVTPPCLVQTQVEGGATLFKLDYYGQPAFLTQSSQLYLETCLPSLGDVFCVQESFRAENSHTRRHLSEYTHLEAELAFITFTDLMDHIEEIICNTVSILLANPTSASLIKSLNPNFITPSRPFLRLSYVDAIKWLNAHGIKHPKEDAEGNHEVGDDIAEAAERQMTDIIGTPVFLYGFPAELKAFYMKKMPQGEGETTVFTESCDLLMPNVGEIVGGSMRIADMEELLAAYKREGIDPEPYYWFTDQRKYGTCEHGGYGLGVERFLAWLANRYTVRECSLYPRWPGRATP</sequence>
<comment type="subcellular location">
    <subcellularLocation>
        <location evidence="1">Cytoplasm</location>
    </subcellularLocation>
</comment>
<keyword evidence="15" id="KW-1185">Reference proteome</keyword>
<evidence type="ECO:0000313" key="14">
    <source>
        <dbReference type="EMBL" id="EDR00541.1"/>
    </source>
</evidence>
<keyword evidence="7" id="KW-0067">ATP-binding</keyword>
<comment type="similarity">
    <text evidence="2">Belongs to the class-II aminoacyl-tRNA synthetase family.</text>
</comment>
<feature type="domain" description="Aminoacyl-transfer RNA synthetases class-II family profile" evidence="13">
    <location>
        <begin position="250"/>
        <end position="552"/>
    </location>
</feature>
<evidence type="ECO:0000256" key="11">
    <source>
        <dbReference type="ARBA" id="ARBA00047844"/>
    </source>
</evidence>
<reference evidence="14 15" key="1">
    <citation type="journal article" date="2008" name="Nature">
        <title>The genome of Laccaria bicolor provides insights into mycorrhizal symbiosis.</title>
        <authorList>
            <person name="Martin F."/>
            <person name="Aerts A."/>
            <person name="Ahren D."/>
            <person name="Brun A."/>
            <person name="Danchin E.G.J."/>
            <person name="Duchaussoy F."/>
            <person name="Gibon J."/>
            <person name="Kohler A."/>
            <person name="Lindquist E."/>
            <person name="Pereda V."/>
            <person name="Salamov A."/>
            <person name="Shapiro H.J."/>
            <person name="Wuyts J."/>
            <person name="Blaudez D."/>
            <person name="Buee M."/>
            <person name="Brokstein P."/>
            <person name="Canbaeck B."/>
            <person name="Cohen D."/>
            <person name="Courty P.E."/>
            <person name="Coutinho P.M."/>
            <person name="Delaruelle C."/>
            <person name="Detter J.C."/>
            <person name="Deveau A."/>
            <person name="DiFazio S."/>
            <person name="Duplessis S."/>
            <person name="Fraissinet-Tachet L."/>
            <person name="Lucic E."/>
            <person name="Frey-Klett P."/>
            <person name="Fourrey C."/>
            <person name="Feussner I."/>
            <person name="Gay G."/>
            <person name="Grimwood J."/>
            <person name="Hoegger P.J."/>
            <person name="Jain P."/>
            <person name="Kilaru S."/>
            <person name="Labbe J."/>
            <person name="Lin Y.C."/>
            <person name="Legue V."/>
            <person name="Le Tacon F."/>
            <person name="Marmeisse R."/>
            <person name="Melayah D."/>
            <person name="Montanini B."/>
            <person name="Muratet M."/>
            <person name="Nehls U."/>
            <person name="Niculita-Hirzel H."/>
            <person name="Oudot-Le Secq M.P."/>
            <person name="Peter M."/>
            <person name="Quesneville H."/>
            <person name="Rajashekar B."/>
            <person name="Reich M."/>
            <person name="Rouhier N."/>
            <person name="Schmutz J."/>
            <person name="Yin T."/>
            <person name="Chalot M."/>
            <person name="Henrissat B."/>
            <person name="Kuees U."/>
            <person name="Lucas S."/>
            <person name="Van de Peer Y."/>
            <person name="Podila G.K."/>
            <person name="Polle A."/>
            <person name="Pukkila P.J."/>
            <person name="Richardson P.M."/>
            <person name="Rouze P."/>
            <person name="Sanders I.R."/>
            <person name="Stajich J.E."/>
            <person name="Tunlid A."/>
            <person name="Tuskan G."/>
            <person name="Grigoriev I.V."/>
        </authorList>
    </citation>
    <scope>NUCLEOTIDE SEQUENCE [LARGE SCALE GENOMIC DNA]</scope>
    <source>
        <strain evidence="15">S238N-H82 / ATCC MYA-4686</strain>
    </source>
</reference>
<evidence type="ECO:0000256" key="4">
    <source>
        <dbReference type="ARBA" id="ARBA00022490"/>
    </source>
</evidence>
<dbReference type="PANTHER" id="PTHR22594:SF16">
    <property type="entry name" value="ASPARAGINE--TRNA LIGASE, CYTOPLASMIC"/>
    <property type="match status" value="1"/>
</dbReference>
<evidence type="ECO:0000256" key="12">
    <source>
        <dbReference type="SAM" id="MobiDB-lite"/>
    </source>
</evidence>
<dbReference type="GO" id="GO:0005524">
    <property type="term" value="F:ATP binding"/>
    <property type="evidence" value="ECO:0007669"/>
    <property type="project" value="UniProtKB-KW"/>
</dbReference>
<dbReference type="HOGENOM" id="CLU_004553_2_10_1"/>
<dbReference type="GO" id="GO:0003676">
    <property type="term" value="F:nucleic acid binding"/>
    <property type="evidence" value="ECO:0007669"/>
    <property type="project" value="InterPro"/>
</dbReference>
<dbReference type="STRING" id="486041.B0DXX8"/>